<comment type="catalytic activity">
    <reaction evidence="1 8">
        <text>[(1-&gt;4)-alpha-D-glucosyl](n) + ADP-alpha-D-glucose = [(1-&gt;4)-alpha-D-glucosyl](n+1) + ADP + H(+)</text>
        <dbReference type="Rhea" id="RHEA:18189"/>
        <dbReference type="Rhea" id="RHEA-COMP:9584"/>
        <dbReference type="Rhea" id="RHEA-COMP:9587"/>
        <dbReference type="ChEBI" id="CHEBI:15378"/>
        <dbReference type="ChEBI" id="CHEBI:15444"/>
        <dbReference type="ChEBI" id="CHEBI:57498"/>
        <dbReference type="ChEBI" id="CHEBI:456216"/>
        <dbReference type="EC" id="2.4.1.21"/>
    </reaction>
</comment>
<dbReference type="AlphaFoldDB" id="A0A3M0MCG0"/>
<dbReference type="CDD" id="cd03791">
    <property type="entry name" value="GT5_Glycogen_synthase_DULL1-like"/>
    <property type="match status" value="1"/>
</dbReference>
<keyword evidence="12" id="KW-1185">Reference proteome</keyword>
<organism evidence="11 12">
    <name type="scientific">Paracoccus alkanivorans</name>
    <dbReference type="NCBI Taxonomy" id="2116655"/>
    <lineage>
        <taxon>Bacteria</taxon>
        <taxon>Pseudomonadati</taxon>
        <taxon>Pseudomonadota</taxon>
        <taxon>Alphaproteobacteria</taxon>
        <taxon>Rhodobacterales</taxon>
        <taxon>Paracoccaceae</taxon>
        <taxon>Paracoccus</taxon>
    </lineage>
</organism>
<feature type="domain" description="Glycosyl transferase family 1" evidence="9">
    <location>
        <begin position="287"/>
        <end position="444"/>
    </location>
</feature>
<reference evidence="11 12" key="1">
    <citation type="submission" date="2018-07" db="EMBL/GenBank/DDBJ databases">
        <authorList>
            <person name="Zhang Y."/>
            <person name="Wang L."/>
            <person name="Ma S."/>
        </authorList>
    </citation>
    <scope>NUCLEOTIDE SEQUENCE [LARGE SCALE GENOMIC DNA]</scope>
    <source>
        <strain evidence="11 12">4-2</strain>
    </source>
</reference>
<sequence>MIRVLSVASECAPLVKTGGLADVAGALPAALAGHGVQMRTLLPGYPAVMAALKGKTEVERFDDLFGGPGRLFAGQAAGLDLLVIDVPHLFAREGNPYLGPDGRDWPDNPERFAALSWVGAHVGAKGAGDWRPRILHGHDWQAGFMTEYLRRMQADNLRTVLTIHNIAFNGPADPSRLHSLRLDPGRFHSEGFEYWGAISALKAGLMGADRLTTVSPTYAEELMTPEFGLGMDGVMRHRRDALTGILNGIDEAVWNPASDPAIKTYRDLKGKPANKSALRAEMGLPESDGPLCVIVSRMTEQKGLDLVLQALPALLEGGGQLALLGSGDPALQTAFERAAKNPHVAVRIGYDEALSHRMIAGGDAILVPSRFEPCGLTQLYGLRYGTLPLVGLTGGLADTVINASPAALAQGVATGIQFSPITAESLRNALTRLCALYRDRETWSRMQANAMSQPVGWDQSAKAYAAMYAGLIG</sequence>
<evidence type="ECO:0000259" key="9">
    <source>
        <dbReference type="Pfam" id="PF00534"/>
    </source>
</evidence>
<dbReference type="Gene3D" id="3.40.50.2000">
    <property type="entry name" value="Glycogen Phosphorylase B"/>
    <property type="match status" value="2"/>
</dbReference>
<dbReference type="NCBIfam" id="TIGR02095">
    <property type="entry name" value="glgA"/>
    <property type="match status" value="1"/>
</dbReference>
<dbReference type="InterPro" id="IPR013534">
    <property type="entry name" value="Starch_synth_cat_dom"/>
</dbReference>
<comment type="similarity">
    <text evidence="4 8">Belongs to the glycosyltransferase 1 family. Bacterial/plant glycogen synthase subfamily.</text>
</comment>
<evidence type="ECO:0000256" key="3">
    <source>
        <dbReference type="ARBA" id="ARBA00004964"/>
    </source>
</evidence>
<dbReference type="Pfam" id="PF00534">
    <property type="entry name" value="Glycos_transf_1"/>
    <property type="match status" value="1"/>
</dbReference>
<evidence type="ECO:0000256" key="7">
    <source>
        <dbReference type="ARBA" id="ARBA00023056"/>
    </source>
</evidence>
<evidence type="ECO:0000313" key="12">
    <source>
        <dbReference type="Proteomes" id="UP000273516"/>
    </source>
</evidence>
<evidence type="ECO:0000256" key="5">
    <source>
        <dbReference type="ARBA" id="ARBA00022676"/>
    </source>
</evidence>
<protein>
    <recommendedName>
        <fullName evidence="8">Glycogen synthase</fullName>
        <ecNumber evidence="8">2.4.1.21</ecNumber>
    </recommendedName>
    <alternativeName>
        <fullName evidence="8">Starch [bacterial glycogen] synthase</fullName>
    </alternativeName>
</protein>
<proteinExistence type="inferred from homology"/>
<evidence type="ECO:0000256" key="2">
    <source>
        <dbReference type="ARBA" id="ARBA00002764"/>
    </source>
</evidence>
<dbReference type="NCBIfam" id="NF001899">
    <property type="entry name" value="PRK00654.1-2"/>
    <property type="match status" value="1"/>
</dbReference>
<dbReference type="PANTHER" id="PTHR45825:SF11">
    <property type="entry name" value="ALPHA AMYLASE DOMAIN-CONTAINING PROTEIN"/>
    <property type="match status" value="1"/>
</dbReference>
<dbReference type="InterPro" id="IPR011835">
    <property type="entry name" value="GS/SS"/>
</dbReference>
<dbReference type="Proteomes" id="UP000273516">
    <property type="component" value="Unassembled WGS sequence"/>
</dbReference>
<dbReference type="RefSeq" id="WP_122113583.1">
    <property type="nucleotide sequence ID" value="NZ_QOKZ01000007.1"/>
</dbReference>
<dbReference type="GO" id="GO:0005829">
    <property type="term" value="C:cytosol"/>
    <property type="evidence" value="ECO:0007669"/>
    <property type="project" value="TreeGrafter"/>
</dbReference>
<evidence type="ECO:0000256" key="4">
    <source>
        <dbReference type="ARBA" id="ARBA00010281"/>
    </source>
</evidence>
<dbReference type="HAMAP" id="MF_00484">
    <property type="entry name" value="Glycogen_synth"/>
    <property type="match status" value="1"/>
</dbReference>
<dbReference type="EMBL" id="QOKZ01000007">
    <property type="protein sequence ID" value="RMC33270.1"/>
    <property type="molecule type" value="Genomic_DNA"/>
</dbReference>
<evidence type="ECO:0000313" key="11">
    <source>
        <dbReference type="EMBL" id="RMC33270.1"/>
    </source>
</evidence>
<feature type="domain" description="Starch synthase catalytic" evidence="10">
    <location>
        <begin position="3"/>
        <end position="237"/>
    </location>
</feature>
<evidence type="ECO:0000256" key="8">
    <source>
        <dbReference type="HAMAP-Rule" id="MF_00484"/>
    </source>
</evidence>
<dbReference type="PANTHER" id="PTHR45825">
    <property type="entry name" value="GRANULE-BOUND STARCH SYNTHASE 1, CHLOROPLASTIC/AMYLOPLASTIC"/>
    <property type="match status" value="1"/>
</dbReference>
<dbReference type="GO" id="GO:0004373">
    <property type="term" value="F:alpha-1,4-glucan glucosyltransferase (UDP-glucose donor) activity"/>
    <property type="evidence" value="ECO:0007669"/>
    <property type="project" value="InterPro"/>
</dbReference>
<dbReference type="SUPFAM" id="SSF53756">
    <property type="entry name" value="UDP-Glycosyltransferase/glycogen phosphorylase"/>
    <property type="match status" value="1"/>
</dbReference>
<accession>A0A3M0MCG0</accession>
<gene>
    <name evidence="8" type="primary">glgA</name>
    <name evidence="11" type="ORF">C9E81_17210</name>
</gene>
<keyword evidence="5 8" id="KW-0328">Glycosyltransferase</keyword>
<dbReference type="InterPro" id="IPR001296">
    <property type="entry name" value="Glyco_trans_1"/>
</dbReference>
<evidence type="ECO:0000256" key="6">
    <source>
        <dbReference type="ARBA" id="ARBA00022679"/>
    </source>
</evidence>
<name>A0A3M0MCG0_9RHOB</name>
<dbReference type="Pfam" id="PF08323">
    <property type="entry name" value="Glyco_transf_5"/>
    <property type="match status" value="1"/>
</dbReference>
<dbReference type="GO" id="GO:0005978">
    <property type="term" value="P:glycogen biosynthetic process"/>
    <property type="evidence" value="ECO:0007669"/>
    <property type="project" value="UniProtKB-UniRule"/>
</dbReference>
<dbReference type="EC" id="2.4.1.21" evidence="8"/>
<dbReference type="OrthoDB" id="9808590at2"/>
<comment type="function">
    <text evidence="2 8">Synthesizes alpha-1,4-glucan chains using ADP-glucose.</text>
</comment>
<feature type="binding site" evidence="8">
    <location>
        <position position="16"/>
    </location>
    <ligand>
        <name>ADP-alpha-D-glucose</name>
        <dbReference type="ChEBI" id="CHEBI:57498"/>
    </ligand>
</feature>
<keyword evidence="7 8" id="KW-0320">Glycogen biosynthesis</keyword>
<keyword evidence="6 8" id="KW-0808">Transferase</keyword>
<evidence type="ECO:0000256" key="1">
    <source>
        <dbReference type="ARBA" id="ARBA00001478"/>
    </source>
</evidence>
<evidence type="ECO:0000259" key="10">
    <source>
        <dbReference type="Pfam" id="PF08323"/>
    </source>
</evidence>
<comment type="pathway">
    <text evidence="3 8">Glycan biosynthesis; glycogen biosynthesis.</text>
</comment>
<dbReference type="GO" id="GO:0009011">
    <property type="term" value="F:alpha-1,4-glucan glucosyltransferase (ADP-glucose donor) activity"/>
    <property type="evidence" value="ECO:0007669"/>
    <property type="project" value="UniProtKB-UniRule"/>
</dbReference>
<comment type="caution">
    <text evidence="11">The sequence shown here is derived from an EMBL/GenBank/DDBJ whole genome shotgun (WGS) entry which is preliminary data.</text>
</comment>
<dbReference type="UniPathway" id="UPA00164"/>